<dbReference type="Proteomes" id="UP000824681">
    <property type="component" value="Chromosome"/>
</dbReference>
<feature type="transmembrane region" description="Helical" evidence="5">
    <location>
        <begin position="12"/>
        <end position="31"/>
    </location>
</feature>
<proteinExistence type="predicted"/>
<dbReference type="InterPro" id="IPR010652">
    <property type="entry name" value="DUF1232"/>
</dbReference>
<dbReference type="EMBL" id="CP068985">
    <property type="protein sequence ID" value="QYC41945.1"/>
    <property type="molecule type" value="Genomic_DNA"/>
</dbReference>
<evidence type="ECO:0000256" key="5">
    <source>
        <dbReference type="SAM" id="Phobius"/>
    </source>
</evidence>
<keyword evidence="3 5" id="KW-1133">Transmembrane helix</keyword>
<evidence type="ECO:0000313" key="8">
    <source>
        <dbReference type="Proteomes" id="UP000824681"/>
    </source>
</evidence>
<evidence type="ECO:0000256" key="3">
    <source>
        <dbReference type="ARBA" id="ARBA00022989"/>
    </source>
</evidence>
<feature type="transmembrane region" description="Helical" evidence="5">
    <location>
        <begin position="89"/>
        <end position="107"/>
    </location>
</feature>
<evidence type="ECO:0000313" key="7">
    <source>
        <dbReference type="EMBL" id="QYC41945.1"/>
    </source>
</evidence>
<dbReference type="RefSeq" id="WP_020546929.1">
    <property type="nucleotide sequence ID" value="NZ_CP068985.1"/>
</dbReference>
<feature type="domain" description="DUF1232" evidence="6">
    <location>
        <begin position="66"/>
        <end position="100"/>
    </location>
</feature>
<sequence length="143" mass="15658">MTGSWEWDLLIGVTAALLVAWLALIGTLAILRPHGTLLREALRLLPDVLRLVRRLAADPTLPRGVRVRLALLLAYLVLPFDLVPDFIPVLGYADDAIIVIAVLRSVVRRAGPQAVRRHWPGTDDGLATLARLTGLDKPPTTPR</sequence>
<name>A0ABX8U2Q4_9ACTN</name>
<comment type="subcellular location">
    <subcellularLocation>
        <location evidence="1">Endomembrane system</location>
        <topology evidence="1">Multi-pass membrane protein</topology>
    </subcellularLocation>
</comment>
<evidence type="ECO:0000256" key="4">
    <source>
        <dbReference type="ARBA" id="ARBA00023136"/>
    </source>
</evidence>
<evidence type="ECO:0000256" key="2">
    <source>
        <dbReference type="ARBA" id="ARBA00022692"/>
    </source>
</evidence>
<protein>
    <recommendedName>
        <fullName evidence="6">DUF1232 domain-containing protein</fullName>
    </recommendedName>
</protein>
<dbReference type="Pfam" id="PF06803">
    <property type="entry name" value="DUF1232"/>
    <property type="match status" value="1"/>
</dbReference>
<reference evidence="7 8" key="1">
    <citation type="journal article" date="2021" name="ACS Chem. Biol.">
        <title>Genomic-Led Discovery of a Novel Glycopeptide Antibiotic by Nonomuraea coxensis DSM 45129.</title>
        <authorList>
            <person name="Yushchuk O."/>
            <person name="Vior N.M."/>
            <person name="Andreo-Vidal A."/>
            <person name="Berini F."/>
            <person name="Ruckert C."/>
            <person name="Busche T."/>
            <person name="Binda E."/>
            <person name="Kalinowski J."/>
            <person name="Truman A.W."/>
            <person name="Marinelli F."/>
        </authorList>
    </citation>
    <scope>NUCLEOTIDE SEQUENCE [LARGE SCALE GENOMIC DNA]</scope>
    <source>
        <strain evidence="7 8">DSM 45129</strain>
    </source>
</reference>
<organism evidence="7 8">
    <name type="scientific">Nonomuraea coxensis DSM 45129</name>
    <dbReference type="NCBI Taxonomy" id="1122611"/>
    <lineage>
        <taxon>Bacteria</taxon>
        <taxon>Bacillati</taxon>
        <taxon>Actinomycetota</taxon>
        <taxon>Actinomycetes</taxon>
        <taxon>Streptosporangiales</taxon>
        <taxon>Streptosporangiaceae</taxon>
        <taxon>Nonomuraea</taxon>
    </lineage>
</organism>
<keyword evidence="8" id="KW-1185">Reference proteome</keyword>
<keyword evidence="2 5" id="KW-0812">Transmembrane</keyword>
<evidence type="ECO:0000256" key="1">
    <source>
        <dbReference type="ARBA" id="ARBA00004127"/>
    </source>
</evidence>
<keyword evidence="4 5" id="KW-0472">Membrane</keyword>
<accession>A0ABX8U2Q4</accession>
<evidence type="ECO:0000259" key="6">
    <source>
        <dbReference type="Pfam" id="PF06803"/>
    </source>
</evidence>
<gene>
    <name evidence="7" type="ORF">Nocox_21705</name>
</gene>